<feature type="transmembrane region" description="Helical" evidence="2">
    <location>
        <begin position="116"/>
        <end position="136"/>
    </location>
</feature>
<dbReference type="GeneID" id="37067418"/>
<keyword evidence="2" id="KW-1133">Transmembrane helix</keyword>
<gene>
    <name evidence="3" type="ORF">BO70DRAFT_377286</name>
</gene>
<dbReference type="VEuPathDB" id="FungiDB:BO70DRAFT_377286"/>
<dbReference type="OrthoDB" id="3254104at2759"/>
<proteinExistence type="predicted"/>
<feature type="transmembrane region" description="Helical" evidence="2">
    <location>
        <begin position="156"/>
        <end position="174"/>
    </location>
</feature>
<keyword evidence="4" id="KW-1185">Reference proteome</keyword>
<sequence length="251" mass="27891">MSYTVPSTVSLSTYGWEPTPTPSHQSYIPPPVSQEEQTDEETVSALWRFLAACSSHLVLVGFLVMPMAFGLETTNSHIDKVSTTIAASVLIAIGYTLSLMLVCFQHQEQPYLLHSLFLPCITTNLLSLLNLLLHIFTRNLLPLGSLETASLSLPAVFTILYAMGALWTSVTVTIEPAGVRDRDHASPLLTEEEMQRQQLQRLLLDRKSRKGPSPRIAQKTFSVNAPERINPGKGWDTFTPDGRDEGGLWRR</sequence>
<name>A0A317WZD9_9EURO</name>
<evidence type="ECO:0000313" key="4">
    <source>
        <dbReference type="Proteomes" id="UP000247233"/>
    </source>
</evidence>
<evidence type="ECO:0000313" key="3">
    <source>
        <dbReference type="EMBL" id="PWY90098.1"/>
    </source>
</evidence>
<keyword evidence="2" id="KW-0812">Transmembrane</keyword>
<dbReference type="AlphaFoldDB" id="A0A317WZD9"/>
<protein>
    <recommendedName>
        <fullName evidence="5">Transmembrane protein</fullName>
    </recommendedName>
</protein>
<evidence type="ECO:0008006" key="5">
    <source>
        <dbReference type="Google" id="ProtNLM"/>
    </source>
</evidence>
<feature type="region of interest" description="Disordered" evidence="1">
    <location>
        <begin position="208"/>
        <end position="251"/>
    </location>
</feature>
<dbReference type="RefSeq" id="XP_025402929.1">
    <property type="nucleotide sequence ID" value="XM_025545181.1"/>
</dbReference>
<reference evidence="3 4" key="1">
    <citation type="submission" date="2016-12" db="EMBL/GenBank/DDBJ databases">
        <title>The genomes of Aspergillus section Nigri reveals drivers in fungal speciation.</title>
        <authorList>
            <consortium name="DOE Joint Genome Institute"/>
            <person name="Vesth T.C."/>
            <person name="Nybo J."/>
            <person name="Theobald S."/>
            <person name="Brandl J."/>
            <person name="Frisvad J.C."/>
            <person name="Nielsen K.F."/>
            <person name="Lyhne E.K."/>
            <person name="Kogle M.E."/>
            <person name="Kuo A."/>
            <person name="Riley R."/>
            <person name="Clum A."/>
            <person name="Nolan M."/>
            <person name="Lipzen A."/>
            <person name="Salamov A."/>
            <person name="Henrissat B."/>
            <person name="Wiebenga A."/>
            <person name="De Vries R.P."/>
            <person name="Grigoriev I.V."/>
            <person name="Mortensen U.H."/>
            <person name="Andersen M.R."/>
            <person name="Baker S.E."/>
        </authorList>
    </citation>
    <scope>NUCLEOTIDE SEQUENCE [LARGE SCALE GENOMIC DNA]</scope>
    <source>
        <strain evidence="3 4">CBS 117.55</strain>
    </source>
</reference>
<dbReference type="Proteomes" id="UP000247233">
    <property type="component" value="Unassembled WGS sequence"/>
</dbReference>
<feature type="transmembrane region" description="Helical" evidence="2">
    <location>
        <begin position="81"/>
        <end position="104"/>
    </location>
</feature>
<dbReference type="EMBL" id="MSFL01000003">
    <property type="protein sequence ID" value="PWY90098.1"/>
    <property type="molecule type" value="Genomic_DNA"/>
</dbReference>
<organism evidence="3 4">
    <name type="scientific">Aspergillus heteromorphus CBS 117.55</name>
    <dbReference type="NCBI Taxonomy" id="1448321"/>
    <lineage>
        <taxon>Eukaryota</taxon>
        <taxon>Fungi</taxon>
        <taxon>Dikarya</taxon>
        <taxon>Ascomycota</taxon>
        <taxon>Pezizomycotina</taxon>
        <taxon>Eurotiomycetes</taxon>
        <taxon>Eurotiomycetidae</taxon>
        <taxon>Eurotiales</taxon>
        <taxon>Aspergillaceae</taxon>
        <taxon>Aspergillus</taxon>
        <taxon>Aspergillus subgen. Circumdati</taxon>
    </lineage>
</organism>
<comment type="caution">
    <text evidence="3">The sequence shown here is derived from an EMBL/GenBank/DDBJ whole genome shotgun (WGS) entry which is preliminary data.</text>
</comment>
<evidence type="ECO:0000256" key="1">
    <source>
        <dbReference type="SAM" id="MobiDB-lite"/>
    </source>
</evidence>
<feature type="transmembrane region" description="Helical" evidence="2">
    <location>
        <begin position="49"/>
        <end position="69"/>
    </location>
</feature>
<feature type="compositionally biased region" description="Basic and acidic residues" evidence="1">
    <location>
        <begin position="241"/>
        <end position="251"/>
    </location>
</feature>
<evidence type="ECO:0000256" key="2">
    <source>
        <dbReference type="SAM" id="Phobius"/>
    </source>
</evidence>
<accession>A0A317WZD9</accession>
<keyword evidence="2" id="KW-0472">Membrane</keyword>